<evidence type="ECO:0000313" key="5">
    <source>
        <dbReference type="EMBL" id="KAK8861802.1"/>
    </source>
</evidence>
<dbReference type="Gene3D" id="3.40.50.720">
    <property type="entry name" value="NAD(P)-binding Rossmann-like Domain"/>
    <property type="match status" value="1"/>
</dbReference>
<evidence type="ECO:0000256" key="2">
    <source>
        <dbReference type="ARBA" id="ARBA00022553"/>
    </source>
</evidence>
<organism evidence="5 6">
    <name type="scientific">Apiospora arundinis</name>
    <dbReference type="NCBI Taxonomy" id="335852"/>
    <lineage>
        <taxon>Eukaryota</taxon>
        <taxon>Fungi</taxon>
        <taxon>Dikarya</taxon>
        <taxon>Ascomycota</taxon>
        <taxon>Pezizomycotina</taxon>
        <taxon>Sordariomycetes</taxon>
        <taxon>Xylariomycetidae</taxon>
        <taxon>Amphisphaeriales</taxon>
        <taxon>Apiosporaceae</taxon>
        <taxon>Apiospora</taxon>
    </lineage>
</organism>
<feature type="region of interest" description="Disordered" evidence="3">
    <location>
        <begin position="1011"/>
        <end position="1032"/>
    </location>
</feature>
<dbReference type="InterPro" id="IPR009081">
    <property type="entry name" value="PP-bd_ACP"/>
</dbReference>
<evidence type="ECO:0000259" key="4">
    <source>
        <dbReference type="PROSITE" id="PS50075"/>
    </source>
</evidence>
<dbReference type="Gene3D" id="3.40.50.12780">
    <property type="entry name" value="N-terminal domain of ligase-like"/>
    <property type="match status" value="1"/>
</dbReference>
<dbReference type="SUPFAM" id="SSF51735">
    <property type="entry name" value="NAD(P)-binding Rossmann-fold domains"/>
    <property type="match status" value="1"/>
</dbReference>
<dbReference type="SUPFAM" id="SSF56801">
    <property type="entry name" value="Acetyl-CoA synthetase-like"/>
    <property type="match status" value="1"/>
</dbReference>
<dbReference type="PROSITE" id="PS50075">
    <property type="entry name" value="CARRIER"/>
    <property type="match status" value="1"/>
</dbReference>
<dbReference type="SMART" id="SM00823">
    <property type="entry name" value="PKS_PP"/>
    <property type="match status" value="1"/>
</dbReference>
<reference evidence="5 6" key="1">
    <citation type="journal article" date="2024" name="IMA Fungus">
        <title>Apiospora arundinis, a panoply of carbohydrate-active enzymes and secondary metabolites.</title>
        <authorList>
            <person name="Sorensen T."/>
            <person name="Petersen C."/>
            <person name="Muurmann A.T."/>
            <person name="Christiansen J.V."/>
            <person name="Brundto M.L."/>
            <person name="Overgaard C.K."/>
            <person name="Boysen A.T."/>
            <person name="Wollenberg R.D."/>
            <person name="Larsen T.O."/>
            <person name="Sorensen J.L."/>
            <person name="Nielsen K.L."/>
            <person name="Sondergaard T.E."/>
        </authorList>
    </citation>
    <scope>NUCLEOTIDE SEQUENCE [LARGE SCALE GENOMIC DNA]</scope>
    <source>
        <strain evidence="5 6">AAU 773</strain>
    </source>
</reference>
<feature type="compositionally biased region" description="Basic and acidic residues" evidence="3">
    <location>
        <begin position="688"/>
        <end position="700"/>
    </location>
</feature>
<dbReference type="InterPro" id="IPR036291">
    <property type="entry name" value="NAD(P)-bd_dom_sf"/>
</dbReference>
<feature type="compositionally biased region" description="Polar residues" evidence="3">
    <location>
        <begin position="1013"/>
        <end position="1028"/>
    </location>
</feature>
<dbReference type="InterPro" id="IPR051414">
    <property type="entry name" value="Adenylate-forming_Reductase"/>
</dbReference>
<sequence>MDSQDLNYFTCTLGEATLWKKSPSTPKPNEYQTVLELIDDHGRDIPDEPAIGFADFSHGRGVAAQNGETPAAPIHGSVQSASGPRIVTFRELKQSSHAAATTLSEFLGRSRKHEAKGVIGLMCASSLDFVFTWLGLMRLGYTVFLLAPQLEEKAIEYLCSTAGADTIVVGRMYHDKVEGLRETLKILDIPSYNDTSANPSDCDTSKQAAAKYPKTTDVAYLRHTSGTSSGLPKPIYQTHWGAVGILPRLSPTGQRPATFSTTPLYHGGLADCFRAWAAGAMIWFFPEGVAPITGANVVKAVECARRQGAAAALTPRSSAATQVGYFTSVPYVLQMLSDTDDGIRLLQCMNLVGVGGAALPVAVGDKLVGHDVSLVSRMGSAECGFLLSSDRDYANDKEWQFLRPAAGVLSDNVLAFEPRGDGLSELVALPSWPLLAKTNRSNGSYATADLFEPHPSIPNAWRYHSRSDAQIALANGKKFDPSPLEGAILTSLSQHLRDILVFGGGRDYPGALLFPRDSRASESQVIKAVWPSIQELNKDSQSHTRLSKAMLVVVLSETEGNEKTLPKSSKGTIMRRQAEDQYGHLIEKAYKGGGPGGRAHHIVDDDDDVASAMAKTFARVLGKELDSSQDLYGQGVDSIACIQIRKAIERDLLPEGSDPLPLNITYDCGTIDELVNYVLRIRKQQPSSKDETGHTERDAKPNPGDGADLALMRDLVQQNSDFGDFIFNRRRSSDSDDITVILTGATGYLGSHILRALLPDRNISRIYCLIRAQNFEDAHKRVAYALTPSPAPLLKAWDEERWSEGRVVCLPAELSRPDFGLAPRILEGLRTRSAVVIHAAWAVNFNLRISSFGQQFAATGNLIRLAADSGSRMYFISSTAAVNNASSSGSGTIPEEISTDPSDAAPLGYSKSKWVAENICAAAHERYVAKAREGDGLGQATAQPLVSVIRVGQLFANNLGHWNHSEAYPLMLSTSSFTGCMPDLGDMPVNWLPVELAAQAVLDIALGPRDDNSTAADNDNQARNSDNNGIPVYHVLNPHRQPTWRDMLETIASKGSTWKWIKNNIEPTFETVPPSVWVQRLEACLNGAQGGHSAKGLLTLWKGRYADGAQDPTPPREDGNATTKRPSRSVFDGFLAHWKKKFSGAQDPASPIGDDKETGSTPTKRLGGPVFELSRTKAASRTVRDIQPLDDERIVNMWRWLNDKSGLCC</sequence>
<keyword evidence="1" id="KW-0596">Phosphopantetheine</keyword>
<feature type="region of interest" description="Disordered" evidence="3">
    <location>
        <begin position="685"/>
        <end position="708"/>
    </location>
</feature>
<proteinExistence type="predicted"/>
<dbReference type="PANTHER" id="PTHR43439:SF2">
    <property type="entry name" value="ENZYME, PUTATIVE (JCVI)-RELATED"/>
    <property type="match status" value="1"/>
</dbReference>
<dbReference type="InterPro" id="IPR020806">
    <property type="entry name" value="PKS_PP-bd"/>
</dbReference>
<dbReference type="InterPro" id="IPR042099">
    <property type="entry name" value="ANL_N_sf"/>
</dbReference>
<dbReference type="EMBL" id="JAPCWZ010000005">
    <property type="protein sequence ID" value="KAK8861802.1"/>
    <property type="molecule type" value="Genomic_DNA"/>
</dbReference>
<evidence type="ECO:0000313" key="6">
    <source>
        <dbReference type="Proteomes" id="UP001390339"/>
    </source>
</evidence>
<dbReference type="SUPFAM" id="SSF47336">
    <property type="entry name" value="ACP-like"/>
    <property type="match status" value="1"/>
</dbReference>
<feature type="region of interest" description="Disordered" evidence="3">
    <location>
        <begin position="1142"/>
        <end position="1168"/>
    </location>
</feature>
<dbReference type="PANTHER" id="PTHR43439">
    <property type="entry name" value="PHENYLACETATE-COENZYME A LIGASE"/>
    <property type="match status" value="1"/>
</dbReference>
<dbReference type="InterPro" id="IPR013120">
    <property type="entry name" value="FAR_NAD-bd"/>
</dbReference>
<dbReference type="Proteomes" id="UP001390339">
    <property type="component" value="Unassembled WGS sequence"/>
</dbReference>
<comment type="caution">
    <text evidence="5">The sequence shown here is derived from an EMBL/GenBank/DDBJ whole genome shotgun (WGS) entry which is preliminary data.</text>
</comment>
<accession>A0ABR2IDS8</accession>
<feature type="domain" description="Carrier" evidence="4">
    <location>
        <begin position="604"/>
        <end position="682"/>
    </location>
</feature>
<dbReference type="InterPro" id="IPR000873">
    <property type="entry name" value="AMP-dep_synth/lig_dom"/>
</dbReference>
<name>A0ABR2IDS8_9PEZI</name>
<dbReference type="Pfam" id="PF00501">
    <property type="entry name" value="AMP-binding"/>
    <property type="match status" value="1"/>
</dbReference>
<protein>
    <submittedName>
        <fullName evidence="5">Nonribosomal peptide synthetase</fullName>
    </submittedName>
</protein>
<dbReference type="InterPro" id="IPR036736">
    <property type="entry name" value="ACP-like_sf"/>
</dbReference>
<dbReference type="Pfam" id="PF07993">
    <property type="entry name" value="NAD_binding_4"/>
    <property type="match status" value="1"/>
</dbReference>
<evidence type="ECO:0000256" key="3">
    <source>
        <dbReference type="SAM" id="MobiDB-lite"/>
    </source>
</evidence>
<evidence type="ECO:0000256" key="1">
    <source>
        <dbReference type="ARBA" id="ARBA00022450"/>
    </source>
</evidence>
<dbReference type="Pfam" id="PF23562">
    <property type="entry name" value="AMP-binding_C_3"/>
    <property type="match status" value="1"/>
</dbReference>
<keyword evidence="6" id="KW-1185">Reference proteome</keyword>
<gene>
    <name evidence="5" type="ORF">PGQ11_008037</name>
</gene>
<dbReference type="Pfam" id="PF00550">
    <property type="entry name" value="PP-binding"/>
    <property type="match status" value="1"/>
</dbReference>
<keyword evidence="2" id="KW-0597">Phosphoprotein</keyword>
<feature type="region of interest" description="Disordered" evidence="3">
    <location>
        <begin position="1106"/>
        <end position="1127"/>
    </location>
</feature>